<dbReference type="Gene3D" id="2.40.160.60">
    <property type="entry name" value="Outer membrane protein transport protein (OMPP1/FadL/TodX)"/>
    <property type="match status" value="1"/>
</dbReference>
<name>S9SIA9_9RHOB</name>
<evidence type="ECO:0000313" key="2">
    <source>
        <dbReference type="Proteomes" id="UP000015346"/>
    </source>
</evidence>
<sequence length="110" mass="11756">MDYEGDYTTYTIGLGRRFTDQFAASASIIYEPGIASDYDPVTGQGGVSNLSPVDGQLGLQVTGTYYVSDALEVTGAVRYTRLGDSSTEQVGAVFEGNDALTVGMRIGYRF</sequence>
<reference evidence="1 2" key="1">
    <citation type="journal article" date="2013" name="Stand. Genomic Sci.">
        <title>Genome sequence of the reddish-pigmented Rubellimicrobium thermophilum type strain (DSM 16684(T)), a member of the Roseobacter clade.</title>
        <authorList>
            <person name="Fiebig A."/>
            <person name="Riedel T."/>
            <person name="Gronow S."/>
            <person name="Petersen J."/>
            <person name="Klenk H.P."/>
            <person name="Goker M."/>
        </authorList>
    </citation>
    <scope>NUCLEOTIDE SEQUENCE [LARGE SCALE GENOMIC DNA]</scope>
    <source>
        <strain evidence="1 2">DSM 16684</strain>
    </source>
</reference>
<dbReference type="HOGENOM" id="CLU_2169195_0_0_5"/>
<dbReference type="RefSeq" id="WP_021096977.1">
    <property type="nucleotide sequence ID" value="NZ_KE557320.1"/>
</dbReference>
<dbReference type="SUPFAM" id="SSF56935">
    <property type="entry name" value="Porins"/>
    <property type="match status" value="1"/>
</dbReference>
<evidence type="ECO:0008006" key="3">
    <source>
        <dbReference type="Google" id="ProtNLM"/>
    </source>
</evidence>
<dbReference type="OrthoDB" id="6679728at2"/>
<dbReference type="EMBL" id="AOLV01000010">
    <property type="protein sequence ID" value="EPX86069.1"/>
    <property type="molecule type" value="Genomic_DNA"/>
</dbReference>
<dbReference type="AlphaFoldDB" id="S9SIA9"/>
<accession>S9SIA9</accession>
<proteinExistence type="predicted"/>
<gene>
    <name evidence="1" type="ORF">ruthe_00877</name>
</gene>
<organism evidence="1 2">
    <name type="scientific">Rubellimicrobium thermophilum DSM 16684</name>
    <dbReference type="NCBI Taxonomy" id="1123069"/>
    <lineage>
        <taxon>Bacteria</taxon>
        <taxon>Pseudomonadati</taxon>
        <taxon>Pseudomonadota</taxon>
        <taxon>Alphaproteobacteria</taxon>
        <taxon>Rhodobacterales</taxon>
        <taxon>Roseobacteraceae</taxon>
        <taxon>Rubellimicrobium</taxon>
    </lineage>
</organism>
<dbReference type="STRING" id="1123069.ruthe_00877"/>
<protein>
    <recommendedName>
        <fullName evidence="3">Long-chain fatty acid transport protein</fullName>
    </recommendedName>
</protein>
<comment type="caution">
    <text evidence="1">The sequence shown here is derived from an EMBL/GenBank/DDBJ whole genome shotgun (WGS) entry which is preliminary data.</text>
</comment>
<dbReference type="Proteomes" id="UP000015346">
    <property type="component" value="Unassembled WGS sequence"/>
</dbReference>
<keyword evidence="2" id="KW-1185">Reference proteome</keyword>
<evidence type="ECO:0000313" key="1">
    <source>
        <dbReference type="EMBL" id="EPX86069.1"/>
    </source>
</evidence>